<name>A0ABW4L3I1_9MICO</name>
<dbReference type="InterPro" id="IPR000073">
    <property type="entry name" value="AB_hydrolase_1"/>
</dbReference>
<organism evidence="2 3">
    <name type="scientific">Georgenia deserti</name>
    <dbReference type="NCBI Taxonomy" id="2093781"/>
    <lineage>
        <taxon>Bacteria</taxon>
        <taxon>Bacillati</taxon>
        <taxon>Actinomycetota</taxon>
        <taxon>Actinomycetes</taxon>
        <taxon>Micrococcales</taxon>
        <taxon>Bogoriellaceae</taxon>
        <taxon>Georgenia</taxon>
    </lineage>
</organism>
<dbReference type="RefSeq" id="WP_388004579.1">
    <property type="nucleotide sequence ID" value="NZ_JBHUEE010000003.1"/>
</dbReference>
<evidence type="ECO:0000313" key="2">
    <source>
        <dbReference type="EMBL" id="MFD1717724.1"/>
    </source>
</evidence>
<comment type="caution">
    <text evidence="2">The sequence shown here is derived from an EMBL/GenBank/DDBJ whole genome shotgun (WGS) entry which is preliminary data.</text>
</comment>
<dbReference type="SUPFAM" id="SSF53474">
    <property type="entry name" value="alpha/beta-Hydrolases"/>
    <property type="match status" value="1"/>
</dbReference>
<reference evidence="3" key="1">
    <citation type="journal article" date="2019" name="Int. J. Syst. Evol. Microbiol.">
        <title>The Global Catalogue of Microorganisms (GCM) 10K type strain sequencing project: providing services to taxonomists for standard genome sequencing and annotation.</title>
        <authorList>
            <consortium name="The Broad Institute Genomics Platform"/>
            <consortium name="The Broad Institute Genome Sequencing Center for Infectious Disease"/>
            <person name="Wu L."/>
            <person name="Ma J."/>
        </authorList>
    </citation>
    <scope>NUCLEOTIDE SEQUENCE [LARGE SCALE GENOMIC DNA]</scope>
    <source>
        <strain evidence="3">JCM 17130</strain>
    </source>
</reference>
<keyword evidence="3" id="KW-1185">Reference proteome</keyword>
<dbReference type="PANTHER" id="PTHR43689">
    <property type="entry name" value="HYDROLASE"/>
    <property type="match status" value="1"/>
</dbReference>
<feature type="domain" description="AB hydrolase-1" evidence="1">
    <location>
        <begin position="91"/>
        <end position="280"/>
    </location>
</feature>
<dbReference type="Pfam" id="PF12697">
    <property type="entry name" value="Abhydrolase_6"/>
    <property type="match status" value="1"/>
</dbReference>
<dbReference type="Proteomes" id="UP001597277">
    <property type="component" value="Unassembled WGS sequence"/>
</dbReference>
<keyword evidence="2" id="KW-0378">Hydrolase</keyword>
<evidence type="ECO:0000259" key="1">
    <source>
        <dbReference type="Pfam" id="PF12697"/>
    </source>
</evidence>
<gene>
    <name evidence="2" type="ORF">ACFSE6_07755</name>
</gene>
<sequence length="295" mass="31444">MTTMHPGRTQTRTIVRAFVPTIQLAAIRAGFAVLEPVAPRAASWWALRLWTTLPRNGGRRRDERPHPGTASAVSVDGRTVVVETWGEGPPVYLVHGWGGWRGQLGRFVDPFVRAGRTVVAFDAPGHGSSDPGGLGPGRGNALELARSLAAVSAVHGEPEAVIAHSLGCATSVVALRDGLGVGRLVCVAPSVDAMVSVSGTAQLLGFGRRTTAALIDRIENLAGRPLSDFDPSTYGDVPPTLIVHDRRDKEVPYEQAERLARAWPSADLVTTDGLGHQRILRDQSVIERVVEFVAG</sequence>
<proteinExistence type="predicted"/>
<dbReference type="EMBL" id="JBHUEE010000003">
    <property type="protein sequence ID" value="MFD1717724.1"/>
    <property type="molecule type" value="Genomic_DNA"/>
</dbReference>
<dbReference type="PANTHER" id="PTHR43689:SF8">
    <property type="entry name" value="ALPHA_BETA-HYDROLASES SUPERFAMILY PROTEIN"/>
    <property type="match status" value="1"/>
</dbReference>
<accession>A0ABW4L3I1</accession>
<protein>
    <submittedName>
        <fullName evidence="2">Alpha/beta fold hydrolase</fullName>
    </submittedName>
</protein>
<dbReference type="InterPro" id="IPR029058">
    <property type="entry name" value="AB_hydrolase_fold"/>
</dbReference>
<evidence type="ECO:0000313" key="3">
    <source>
        <dbReference type="Proteomes" id="UP001597277"/>
    </source>
</evidence>
<dbReference type="GO" id="GO:0016787">
    <property type="term" value="F:hydrolase activity"/>
    <property type="evidence" value="ECO:0007669"/>
    <property type="project" value="UniProtKB-KW"/>
</dbReference>
<dbReference type="Gene3D" id="3.40.50.1820">
    <property type="entry name" value="alpha/beta hydrolase"/>
    <property type="match status" value="1"/>
</dbReference>